<dbReference type="InParanoid" id="F7EF78"/>
<dbReference type="GO" id="GO:1900063">
    <property type="term" value="P:regulation of peroxisome organization"/>
    <property type="evidence" value="ECO:0007669"/>
    <property type="project" value="Ensembl"/>
</dbReference>
<dbReference type="GO" id="GO:0050910">
    <property type="term" value="P:detection of mechanical stimulus involved in sensory perception of sound"/>
    <property type="evidence" value="ECO:0007669"/>
    <property type="project" value="Ensembl"/>
</dbReference>
<keyword evidence="6" id="KW-1185">Reference proteome</keyword>
<dbReference type="GO" id="GO:0120044">
    <property type="term" value="C:stereocilium base"/>
    <property type="evidence" value="ECO:0007669"/>
    <property type="project" value="Ensembl"/>
</dbReference>
<evidence type="ECO:0000313" key="5">
    <source>
        <dbReference type="Ensembl" id="ENSMODP00000035346.2"/>
    </source>
</evidence>
<dbReference type="OMA" id="IMNDVGF"/>
<evidence type="ECO:0000313" key="6">
    <source>
        <dbReference type="Proteomes" id="UP000002280"/>
    </source>
</evidence>
<dbReference type="GO" id="GO:0043025">
    <property type="term" value="C:neuronal cell body"/>
    <property type="evidence" value="ECO:0000318"/>
    <property type="project" value="GO_Central"/>
</dbReference>
<dbReference type="GO" id="GO:0030864">
    <property type="term" value="C:cortical actin cytoskeleton"/>
    <property type="evidence" value="ECO:0007669"/>
    <property type="project" value="Ensembl"/>
</dbReference>
<dbReference type="KEGG" id="mdo:100019666"/>
<organism evidence="5 6">
    <name type="scientific">Monodelphis domestica</name>
    <name type="common">Gray short-tailed opossum</name>
    <dbReference type="NCBI Taxonomy" id="13616"/>
    <lineage>
        <taxon>Eukaryota</taxon>
        <taxon>Metazoa</taxon>
        <taxon>Chordata</taxon>
        <taxon>Craniata</taxon>
        <taxon>Vertebrata</taxon>
        <taxon>Euteleostomi</taxon>
        <taxon>Mammalia</taxon>
        <taxon>Metatheria</taxon>
        <taxon>Didelphimorphia</taxon>
        <taxon>Didelphidae</taxon>
        <taxon>Monodelphis</taxon>
    </lineage>
</organism>
<dbReference type="GO" id="GO:0005778">
    <property type="term" value="C:peroxisomal membrane"/>
    <property type="evidence" value="ECO:0007669"/>
    <property type="project" value="Ensembl"/>
</dbReference>
<dbReference type="CTD" id="494513"/>
<reference evidence="5" key="2">
    <citation type="submission" date="2025-08" db="UniProtKB">
        <authorList>
            <consortium name="Ensembl"/>
        </authorList>
    </citation>
    <scope>IDENTIFICATION</scope>
</reference>
<evidence type="ECO:0000256" key="1">
    <source>
        <dbReference type="ARBA" id="ARBA00004308"/>
    </source>
</evidence>
<dbReference type="Ensembl" id="ENSMODT00000036934.3">
    <property type="protein sequence ID" value="ENSMODP00000035346.2"/>
    <property type="gene ID" value="ENSMODG00000009854.4"/>
</dbReference>
<dbReference type="eggNOG" id="ENOG502QWBQ">
    <property type="taxonomic scope" value="Eukaryota"/>
</dbReference>
<dbReference type="STRING" id="13616.ENSMODP00000035346"/>
<dbReference type="AlphaFoldDB" id="F7EF78"/>
<dbReference type="InterPro" id="IPR040460">
    <property type="entry name" value="Gasdermin_pore"/>
</dbReference>
<accession>F7EF78</accession>
<reference evidence="5 6" key="1">
    <citation type="journal article" date="2007" name="Nature">
        <title>Genome of the marsupial Monodelphis domestica reveals innovation in non-coding sequences.</title>
        <authorList>
            <person name="Mikkelsen T.S."/>
            <person name="Wakefield M.J."/>
            <person name="Aken B."/>
            <person name="Amemiya C.T."/>
            <person name="Chang J.L."/>
            <person name="Duke S."/>
            <person name="Garber M."/>
            <person name="Gentles A.J."/>
            <person name="Goodstadt L."/>
            <person name="Heger A."/>
            <person name="Jurka J."/>
            <person name="Kamal M."/>
            <person name="Mauceli E."/>
            <person name="Searle S.M."/>
            <person name="Sharpe T."/>
            <person name="Baker M.L."/>
            <person name="Batzer M.A."/>
            <person name="Benos P.V."/>
            <person name="Belov K."/>
            <person name="Clamp M."/>
            <person name="Cook A."/>
            <person name="Cuff J."/>
            <person name="Das R."/>
            <person name="Davidow L."/>
            <person name="Deakin J.E."/>
            <person name="Fazzari M.J."/>
            <person name="Glass J.L."/>
            <person name="Grabherr M."/>
            <person name="Greally J.M."/>
            <person name="Gu W."/>
            <person name="Hore T.A."/>
            <person name="Huttley G.A."/>
            <person name="Kleber M."/>
            <person name="Jirtle R.L."/>
            <person name="Koina E."/>
            <person name="Lee J.T."/>
            <person name="Mahony S."/>
            <person name="Marra M.A."/>
            <person name="Miller R.D."/>
            <person name="Nicholls R.D."/>
            <person name="Oda M."/>
            <person name="Papenfuss A.T."/>
            <person name="Parra Z.E."/>
            <person name="Pollock D.D."/>
            <person name="Ray D.A."/>
            <person name="Schein J.E."/>
            <person name="Speed T.P."/>
            <person name="Thompson K."/>
            <person name="VandeBerg J.L."/>
            <person name="Wade C.M."/>
            <person name="Walker J.A."/>
            <person name="Waters P.D."/>
            <person name="Webber C."/>
            <person name="Weidman J.R."/>
            <person name="Xie X."/>
            <person name="Zody M.C."/>
            <person name="Baldwin J."/>
            <person name="Abdouelleil A."/>
            <person name="Abdulkadir J."/>
            <person name="Abebe A."/>
            <person name="Abera B."/>
            <person name="Abreu J."/>
            <person name="Acer S.C."/>
            <person name="Aftuck L."/>
            <person name="Alexander A."/>
            <person name="An P."/>
            <person name="Anderson E."/>
            <person name="Anderson S."/>
            <person name="Arachi H."/>
            <person name="Azer M."/>
            <person name="Bachantsang P."/>
            <person name="Barry A."/>
            <person name="Bayul T."/>
            <person name="Berlin A."/>
            <person name="Bessette D."/>
            <person name="Bloom T."/>
            <person name="Bloom T."/>
            <person name="Boguslavskiy L."/>
            <person name="Bonnet C."/>
            <person name="Boukhgalter B."/>
            <person name="Bourzgui I."/>
            <person name="Brown A."/>
            <person name="Cahill P."/>
            <person name="Channer S."/>
            <person name="Cheshatsang Y."/>
            <person name="Chuda L."/>
            <person name="Citroen M."/>
            <person name="Collymore A."/>
            <person name="Cooke P."/>
            <person name="Costello M."/>
            <person name="D'Aco K."/>
            <person name="Daza R."/>
            <person name="De Haan G."/>
            <person name="DeGray S."/>
            <person name="DeMaso C."/>
            <person name="Dhargay N."/>
            <person name="Dooley K."/>
            <person name="Dooley E."/>
            <person name="Doricent M."/>
            <person name="Dorje P."/>
            <person name="Dorjee K."/>
            <person name="Dupes A."/>
            <person name="Elong R."/>
            <person name="Falk J."/>
            <person name="Farina A."/>
            <person name="Faro S."/>
            <person name="Ferguson D."/>
            <person name="Fisher S."/>
            <person name="Foley C.D."/>
            <person name="Franke A."/>
            <person name="Friedrich D."/>
            <person name="Gadbois L."/>
            <person name="Gearin G."/>
            <person name="Gearin C.R."/>
            <person name="Giannoukos G."/>
            <person name="Goode T."/>
            <person name="Graham J."/>
            <person name="Grandbois E."/>
            <person name="Grewal S."/>
            <person name="Gyaltsen K."/>
            <person name="Hafez N."/>
            <person name="Hagos B."/>
            <person name="Hall J."/>
            <person name="Henson C."/>
            <person name="Hollinger A."/>
            <person name="Honan T."/>
            <person name="Huard M.D."/>
            <person name="Hughes L."/>
            <person name="Hurhula B."/>
            <person name="Husby M.E."/>
            <person name="Kamat A."/>
            <person name="Kanga B."/>
            <person name="Kashin S."/>
            <person name="Khazanovich D."/>
            <person name="Kisner P."/>
            <person name="Lance K."/>
            <person name="Lara M."/>
            <person name="Lee W."/>
            <person name="Lennon N."/>
            <person name="Letendre F."/>
            <person name="LeVine R."/>
            <person name="Lipovsky A."/>
            <person name="Liu X."/>
            <person name="Liu J."/>
            <person name="Liu S."/>
            <person name="Lokyitsang T."/>
            <person name="Lokyitsang Y."/>
            <person name="Lubonja R."/>
            <person name="Lui A."/>
            <person name="MacDonald P."/>
            <person name="Magnisalis V."/>
            <person name="Maru K."/>
            <person name="Matthews C."/>
            <person name="McCusker W."/>
            <person name="McDonough S."/>
            <person name="Mehta T."/>
            <person name="Meldrim J."/>
            <person name="Meneus L."/>
            <person name="Mihai O."/>
            <person name="Mihalev A."/>
            <person name="Mihova T."/>
            <person name="Mittelman R."/>
            <person name="Mlenga V."/>
            <person name="Montmayeur A."/>
            <person name="Mulrain L."/>
            <person name="Navidi A."/>
            <person name="Naylor J."/>
            <person name="Negash T."/>
            <person name="Nguyen T."/>
            <person name="Nguyen N."/>
            <person name="Nicol R."/>
            <person name="Norbu C."/>
            <person name="Norbu N."/>
            <person name="Novod N."/>
            <person name="O'Neill B."/>
            <person name="Osman S."/>
            <person name="Markiewicz E."/>
            <person name="Oyono O.L."/>
            <person name="Patti C."/>
            <person name="Phunkhang P."/>
            <person name="Pierre F."/>
            <person name="Priest M."/>
            <person name="Raghuraman S."/>
            <person name="Rege F."/>
            <person name="Reyes R."/>
            <person name="Rise C."/>
            <person name="Rogov P."/>
            <person name="Ross K."/>
            <person name="Ryan E."/>
            <person name="Settipalli S."/>
            <person name="Shea T."/>
            <person name="Sherpa N."/>
            <person name="Shi L."/>
            <person name="Shih D."/>
            <person name="Sparrow T."/>
            <person name="Spaulding J."/>
            <person name="Stalker J."/>
            <person name="Stange-Thomann N."/>
            <person name="Stavropoulos S."/>
            <person name="Stone C."/>
            <person name="Strader C."/>
            <person name="Tesfaye S."/>
            <person name="Thomson T."/>
            <person name="Thoulutsang Y."/>
            <person name="Thoulutsang D."/>
            <person name="Topham K."/>
            <person name="Topping I."/>
            <person name="Tsamla T."/>
            <person name="Vassiliev H."/>
            <person name="Vo A."/>
            <person name="Wangchuk T."/>
            <person name="Wangdi T."/>
            <person name="Weiand M."/>
            <person name="Wilkinson J."/>
            <person name="Wilson A."/>
            <person name="Yadav S."/>
            <person name="Young G."/>
            <person name="Yu Q."/>
            <person name="Zembek L."/>
            <person name="Zhong D."/>
            <person name="Zimmer A."/>
            <person name="Zwirko Z."/>
            <person name="Jaffe D.B."/>
            <person name="Alvarez P."/>
            <person name="Brockman W."/>
            <person name="Butler J."/>
            <person name="Chin C."/>
            <person name="Gnerre S."/>
            <person name="MacCallum I."/>
            <person name="Graves J.A."/>
            <person name="Ponting C.P."/>
            <person name="Breen M."/>
            <person name="Samollow P.B."/>
            <person name="Lander E.S."/>
            <person name="Lindblad-Toh K."/>
        </authorList>
    </citation>
    <scope>NUCLEOTIDE SEQUENCE [LARGE SCALE GENOMIC DNA]</scope>
</reference>
<dbReference type="PANTHER" id="PTHR15207:SF2">
    <property type="entry name" value="PEJVAKIN"/>
    <property type="match status" value="1"/>
</dbReference>
<dbReference type="RefSeq" id="XP_001368857.1">
    <property type="nucleotide sequence ID" value="XM_001368820.5"/>
</dbReference>
<dbReference type="GeneID" id="100019666"/>
<dbReference type="Bgee" id="ENSMODG00000009854">
    <property type="expression patterns" value="Expressed in skeletal muscle tissue and 17 other cell types or tissues"/>
</dbReference>
<reference evidence="5" key="3">
    <citation type="submission" date="2025-09" db="UniProtKB">
        <authorList>
            <consortium name="Ensembl"/>
        </authorList>
    </citation>
    <scope>IDENTIFICATION</scope>
</reference>
<gene>
    <name evidence="5" type="primary">PJVK</name>
</gene>
<dbReference type="GO" id="GO:0007605">
    <property type="term" value="P:sensory perception of sound"/>
    <property type="evidence" value="ECO:0000318"/>
    <property type="project" value="GO_Central"/>
</dbReference>
<dbReference type="GO" id="GO:0012505">
    <property type="term" value="C:endomembrane system"/>
    <property type="evidence" value="ECO:0007669"/>
    <property type="project" value="UniProtKB-SubCell"/>
</dbReference>
<dbReference type="GO" id="GO:0005737">
    <property type="term" value="C:cytoplasm"/>
    <property type="evidence" value="ECO:0000318"/>
    <property type="project" value="GO_Central"/>
</dbReference>
<sequence>MFAAATKSFVKQVGDGGRLVPVPSLSEADKYQPLSLVVKKKRCFLLQRSKFTSTPFTLNDILLGDREISAGISSYQLLNYEDKSDVSLNGRRGNHMVNDVGINVTGSDSIAVKASFGVVTKHEVEVTTLLKELTTRKINFDHCLIRQSMSSRKAVLCVVMESIRTTRQCSLSVHAGMRRGEAVRFHIIDEQNPKGRDKAIVFPAHTTIAFSVFELFIYLDGAFDLCVTSVSKGGFEREETATFAILYRLRNILFERNRRVMDAIARSELYMDDLFSDYYYDKPLSMTDFSLREGTHVRVNLLNHNIPKGPCILCGMGNYKRETVYGCFECSYNGQKYVRLHAVPCFDIWHKRMK</sequence>
<dbReference type="Pfam" id="PF04598">
    <property type="entry name" value="Gasdermin"/>
    <property type="match status" value="1"/>
</dbReference>
<dbReference type="InterPro" id="IPR042377">
    <property type="entry name" value="GSDME"/>
</dbReference>
<evidence type="ECO:0000256" key="3">
    <source>
        <dbReference type="ARBA" id="ARBA00023136"/>
    </source>
</evidence>
<dbReference type="PANTHER" id="PTHR15207">
    <property type="entry name" value="NONSYNDROMIC HEARING IMPAIRMENT PROTEIN"/>
    <property type="match status" value="1"/>
</dbReference>
<dbReference type="GO" id="GO:0120045">
    <property type="term" value="P:stereocilium maintenance"/>
    <property type="evidence" value="ECO:0007669"/>
    <property type="project" value="Ensembl"/>
</dbReference>
<dbReference type="GO" id="GO:0035253">
    <property type="term" value="C:ciliary rootlet"/>
    <property type="evidence" value="ECO:0007669"/>
    <property type="project" value="Ensembl"/>
</dbReference>
<comment type="subcellular location">
    <subcellularLocation>
        <location evidence="1">Endomembrane system</location>
    </subcellularLocation>
</comment>
<keyword evidence="3" id="KW-0472">Membrane</keyword>
<proteinExistence type="inferred from homology"/>
<dbReference type="GO" id="GO:0097468">
    <property type="term" value="P:programmed cell death in response to reactive oxygen species"/>
    <property type="evidence" value="ECO:0007669"/>
    <property type="project" value="Ensembl"/>
</dbReference>
<dbReference type="Proteomes" id="UP000002280">
    <property type="component" value="Chromosome 4"/>
</dbReference>
<comment type="similarity">
    <text evidence="2">Belongs to the gasdermin family.</text>
</comment>
<evidence type="ECO:0000256" key="2">
    <source>
        <dbReference type="ARBA" id="ARBA00009279"/>
    </source>
</evidence>
<dbReference type="GO" id="GO:0000425">
    <property type="term" value="P:pexophagy"/>
    <property type="evidence" value="ECO:0007669"/>
    <property type="project" value="Ensembl"/>
</dbReference>
<feature type="domain" description="Gasdermin pore forming" evidence="4">
    <location>
        <begin position="1"/>
        <end position="236"/>
    </location>
</feature>
<dbReference type="HOGENOM" id="CLU_068267_0_0_1"/>
<dbReference type="GeneTree" id="ENSGT00950000183140"/>
<evidence type="ECO:0000259" key="4">
    <source>
        <dbReference type="Pfam" id="PF04598"/>
    </source>
</evidence>
<dbReference type="FunCoup" id="F7EF78">
    <property type="interactions" value="55"/>
</dbReference>
<dbReference type="OrthoDB" id="9436533at2759"/>
<protein>
    <submittedName>
        <fullName evidence="5">Pejvakin</fullName>
    </submittedName>
</protein>
<name>F7EF78_MONDO</name>